<dbReference type="Proteomes" id="UP000295221">
    <property type="component" value="Unassembled WGS sequence"/>
</dbReference>
<keyword evidence="4" id="KW-0443">Lipid metabolism</keyword>
<evidence type="ECO:0000313" key="6">
    <source>
        <dbReference type="EMBL" id="TCO04963.1"/>
    </source>
</evidence>
<keyword evidence="5" id="KW-0012">Acyltransferase</keyword>
<evidence type="ECO:0000313" key="7">
    <source>
        <dbReference type="Proteomes" id="UP000295221"/>
    </source>
</evidence>
<evidence type="ECO:0000256" key="4">
    <source>
        <dbReference type="ARBA" id="ARBA00023098"/>
    </source>
</evidence>
<keyword evidence="2" id="KW-0444">Lipid biosynthesis</keyword>
<dbReference type="InterPro" id="IPR016181">
    <property type="entry name" value="Acyl_CoA_acyltransferase"/>
</dbReference>
<evidence type="ECO:0000256" key="3">
    <source>
        <dbReference type="ARBA" id="ARBA00022679"/>
    </source>
</evidence>
<dbReference type="OrthoDB" id="1113830at2"/>
<evidence type="ECO:0000256" key="2">
    <source>
        <dbReference type="ARBA" id="ARBA00022516"/>
    </source>
</evidence>
<keyword evidence="3 6" id="KW-0808">Transferase</keyword>
<dbReference type="AlphaFoldDB" id="A0A4R2GAV7"/>
<reference evidence="6 7" key="1">
    <citation type="submission" date="2019-03" db="EMBL/GenBank/DDBJ databases">
        <title>Genomic Encyclopedia of Type Strains, Phase IV (KMG-IV): sequencing the most valuable type-strain genomes for metagenomic binning, comparative biology and taxonomic classification.</title>
        <authorList>
            <person name="Goeker M."/>
        </authorList>
    </citation>
    <scope>NUCLEOTIDE SEQUENCE [LARGE SCALE GENOMIC DNA]</scope>
    <source>
        <strain evidence="6 7">DSM 24179</strain>
    </source>
</reference>
<comment type="caution">
    <text evidence="6">The sequence shown here is derived from an EMBL/GenBank/DDBJ whole genome shotgun (WGS) entry which is preliminary data.</text>
</comment>
<comment type="pathway">
    <text evidence="1">Lipid metabolism.</text>
</comment>
<dbReference type="PANTHER" id="PTHR37323">
    <property type="entry name" value="GCN5-RELATED N-ACETYLTRANSFERASE"/>
    <property type="match status" value="1"/>
</dbReference>
<dbReference type="Pfam" id="PF13444">
    <property type="entry name" value="Acetyltransf_5"/>
    <property type="match status" value="1"/>
</dbReference>
<keyword evidence="7" id="KW-1185">Reference proteome</keyword>
<dbReference type="EMBL" id="SLWK01000017">
    <property type="protein sequence ID" value="TCO04963.1"/>
    <property type="molecule type" value="Genomic_DNA"/>
</dbReference>
<proteinExistence type="predicted"/>
<name>A0A4R2GAV7_9BACT</name>
<evidence type="ECO:0000256" key="5">
    <source>
        <dbReference type="ARBA" id="ARBA00023315"/>
    </source>
</evidence>
<evidence type="ECO:0000256" key="1">
    <source>
        <dbReference type="ARBA" id="ARBA00005189"/>
    </source>
</evidence>
<dbReference type="PANTHER" id="PTHR37323:SF1">
    <property type="entry name" value="L-ORNITHINE N(ALPHA)-ACYLTRANSFERASE"/>
    <property type="match status" value="1"/>
</dbReference>
<dbReference type="InterPro" id="IPR052351">
    <property type="entry name" value="Ornithine_N-alpha-AT"/>
</dbReference>
<dbReference type="GO" id="GO:0016746">
    <property type="term" value="F:acyltransferase activity"/>
    <property type="evidence" value="ECO:0007669"/>
    <property type="project" value="UniProtKB-KW"/>
</dbReference>
<dbReference type="GO" id="GO:0006629">
    <property type="term" value="P:lipid metabolic process"/>
    <property type="evidence" value="ECO:0007669"/>
    <property type="project" value="UniProtKB-KW"/>
</dbReference>
<dbReference type="RefSeq" id="WP_132435185.1">
    <property type="nucleotide sequence ID" value="NZ_SLWK01000017.1"/>
</dbReference>
<protein>
    <submittedName>
        <fullName evidence="6">Acetyltransferase (GNAT) family protein</fullName>
    </submittedName>
</protein>
<organism evidence="6 7">
    <name type="scientific">Natronoflexus pectinivorans</name>
    <dbReference type="NCBI Taxonomy" id="682526"/>
    <lineage>
        <taxon>Bacteria</taxon>
        <taxon>Pseudomonadati</taxon>
        <taxon>Bacteroidota</taxon>
        <taxon>Bacteroidia</taxon>
        <taxon>Marinilabiliales</taxon>
        <taxon>Marinilabiliaceae</taxon>
        <taxon>Natronoflexus</taxon>
    </lineage>
</organism>
<accession>A0A4R2GAV7</accession>
<dbReference type="SUPFAM" id="SSF55729">
    <property type="entry name" value="Acyl-CoA N-acyltransferases (Nat)"/>
    <property type="match status" value="1"/>
</dbReference>
<sequence length="316" mass="36328">MDSIKPVIPPVPRHLLEEEMTKDIFVRKTNKGDNRIYDFSAEQAPNLLKEIGRLRELAFRTAGGGTGKEIDLDDYDTSEVPYRQLIVWDPDEKEILGGYRYIMGDQVKSNDKGEVEIATSKMFNFSDEFIKDYLPHTIELGRSFVQPQYQSSKMGAKSLFALDNLWDGLGTLIVNNPHMQYFFGKVTMYTHYNQEAKDLIRAFMGVYFRDKNNLVYPKVPVKTSITDDMVKEIFTCDSYADDYKVLSKKVRELGENIPPLINAYMNLSPSMRTFGTAVNESFGYVEETGIIITIKELYQAKVNRHVESYNPNDTHE</sequence>
<gene>
    <name evidence="6" type="ORF">EV194_11728</name>
</gene>